<evidence type="ECO:0000313" key="3">
    <source>
        <dbReference type="Proteomes" id="UP000316416"/>
    </source>
</evidence>
<evidence type="ECO:0008006" key="4">
    <source>
        <dbReference type="Google" id="ProtNLM"/>
    </source>
</evidence>
<protein>
    <recommendedName>
        <fullName evidence="4">DUF2569 domain-containing protein</fullName>
    </recommendedName>
</protein>
<keyword evidence="1" id="KW-0812">Transmembrane</keyword>
<gene>
    <name evidence="2" type="ORF">FM038_024795</name>
</gene>
<evidence type="ECO:0000256" key="1">
    <source>
        <dbReference type="SAM" id="Phobius"/>
    </source>
</evidence>
<keyword evidence="1" id="KW-0472">Membrane</keyword>
<feature type="transmembrane region" description="Helical" evidence="1">
    <location>
        <begin position="98"/>
        <end position="120"/>
    </location>
</feature>
<feature type="transmembrane region" description="Helical" evidence="1">
    <location>
        <begin position="126"/>
        <end position="147"/>
    </location>
</feature>
<feature type="transmembrane region" description="Helical" evidence="1">
    <location>
        <begin position="20"/>
        <end position="45"/>
    </location>
</feature>
<sequence>MENVNLVTKWQGVKAKIVKFAMYLPAIVFGVLLVEANLQLFSYTANHMLRYLQSVPNYHINSIENLWLILHDVTLIVFLSFVFYFSYRKLLAKFPDNLLSALLMQFPMLFVCFFLISPTFDFSSLFAIHTSVTPLVASSSVLLLYGFNRLIKSKVTHLS</sequence>
<feature type="transmembrane region" description="Helical" evidence="1">
    <location>
        <begin position="65"/>
        <end position="86"/>
    </location>
</feature>
<dbReference type="Proteomes" id="UP000316416">
    <property type="component" value="Chromosome"/>
</dbReference>
<reference evidence="2" key="1">
    <citation type="submission" date="2021-07" db="EMBL/GenBank/DDBJ databases">
        <title>Shewanella sp. YLB-07 whole genome sequence.</title>
        <authorList>
            <person name="Yu L."/>
        </authorList>
    </citation>
    <scope>NUCLEOTIDE SEQUENCE</scope>
    <source>
        <strain evidence="2">YLB-08</strain>
    </source>
</reference>
<proteinExistence type="predicted"/>
<accession>A0ABX6VFG3</accession>
<keyword evidence="3" id="KW-1185">Reference proteome</keyword>
<evidence type="ECO:0000313" key="2">
    <source>
        <dbReference type="EMBL" id="QPG60198.1"/>
    </source>
</evidence>
<dbReference type="RefSeq" id="WP_142873333.1">
    <property type="nucleotide sequence ID" value="NZ_CP045503.2"/>
</dbReference>
<keyword evidence="1" id="KW-1133">Transmembrane helix</keyword>
<dbReference type="EMBL" id="CP045503">
    <property type="protein sequence ID" value="QPG60198.1"/>
    <property type="molecule type" value="Genomic_DNA"/>
</dbReference>
<organism evidence="2 3">
    <name type="scientific">Shewanella eurypsychrophilus</name>
    <dbReference type="NCBI Taxonomy" id="2593656"/>
    <lineage>
        <taxon>Bacteria</taxon>
        <taxon>Pseudomonadati</taxon>
        <taxon>Pseudomonadota</taxon>
        <taxon>Gammaproteobacteria</taxon>
        <taxon>Alteromonadales</taxon>
        <taxon>Shewanellaceae</taxon>
        <taxon>Shewanella</taxon>
    </lineage>
</organism>
<name>A0ABX6VFG3_9GAMM</name>